<proteinExistence type="predicted"/>
<keyword evidence="1" id="KW-0472">Membrane</keyword>
<evidence type="ECO:0000313" key="3">
    <source>
        <dbReference type="Proteomes" id="UP001240171"/>
    </source>
</evidence>
<name>A0ABT9CC45_9BACL</name>
<keyword evidence="1" id="KW-1133">Transmembrane helix</keyword>
<keyword evidence="3" id="KW-1185">Reference proteome</keyword>
<reference evidence="2 3" key="1">
    <citation type="submission" date="2023-07" db="EMBL/GenBank/DDBJ databases">
        <title>Paenibacillus sp. JX-17 nov. isolated from soil.</title>
        <authorList>
            <person name="Wan Y."/>
            <person name="Liu B."/>
        </authorList>
    </citation>
    <scope>NUCLEOTIDE SEQUENCE [LARGE SCALE GENOMIC DNA]</scope>
    <source>
        <strain evidence="2 3">JX-17</strain>
    </source>
</reference>
<evidence type="ECO:0000313" key="2">
    <source>
        <dbReference type="EMBL" id="MDO7906445.1"/>
    </source>
</evidence>
<keyword evidence="1" id="KW-0812">Transmembrane</keyword>
<feature type="transmembrane region" description="Helical" evidence="1">
    <location>
        <begin position="33"/>
        <end position="49"/>
    </location>
</feature>
<dbReference type="Proteomes" id="UP001240171">
    <property type="component" value="Unassembled WGS sequence"/>
</dbReference>
<gene>
    <name evidence="2" type="ORF">Q5741_08445</name>
</gene>
<organism evidence="2 3">
    <name type="scientific">Paenibacillus lacisoli</name>
    <dbReference type="NCBI Taxonomy" id="3064525"/>
    <lineage>
        <taxon>Bacteria</taxon>
        <taxon>Bacillati</taxon>
        <taxon>Bacillota</taxon>
        <taxon>Bacilli</taxon>
        <taxon>Bacillales</taxon>
        <taxon>Paenibacillaceae</taxon>
        <taxon>Paenibacillus</taxon>
    </lineage>
</organism>
<evidence type="ECO:0000256" key="1">
    <source>
        <dbReference type="SAM" id="Phobius"/>
    </source>
</evidence>
<dbReference type="RefSeq" id="WP_305023637.1">
    <property type="nucleotide sequence ID" value="NZ_JAUQTB010000003.1"/>
</dbReference>
<accession>A0ABT9CC45</accession>
<dbReference type="EMBL" id="JAUQTB010000003">
    <property type="protein sequence ID" value="MDO7906445.1"/>
    <property type="molecule type" value="Genomic_DNA"/>
</dbReference>
<sequence>MMSLKMFVVGVAVIIILLWENGAVRRLPRVNRWMLYMILTVSLAIWIYCSEMTEAMHPSQLIERALSGILPPSR</sequence>
<comment type="caution">
    <text evidence="2">The sequence shown here is derived from an EMBL/GenBank/DDBJ whole genome shotgun (WGS) entry which is preliminary data.</text>
</comment>
<protein>
    <submittedName>
        <fullName evidence="2">Uncharacterized protein</fullName>
    </submittedName>
</protein>